<name>A0A2Z6ILU8_ACIFI</name>
<evidence type="ECO:0000313" key="3">
    <source>
        <dbReference type="EMBL" id="BBF66416.1"/>
    </source>
</evidence>
<feature type="coiled-coil region" evidence="1">
    <location>
        <begin position="724"/>
        <end position="754"/>
    </location>
</feature>
<accession>A0A2Z6ILU8</accession>
<dbReference type="InterPro" id="IPR021944">
    <property type="entry name" value="DUF3560"/>
</dbReference>
<organism evidence="3 4">
    <name type="scientific">Acidithiobacillus ferridurans</name>
    <dbReference type="NCBI Taxonomy" id="1232575"/>
    <lineage>
        <taxon>Bacteria</taxon>
        <taxon>Pseudomonadati</taxon>
        <taxon>Pseudomonadota</taxon>
        <taxon>Acidithiobacillia</taxon>
        <taxon>Acidithiobacillales</taxon>
        <taxon>Acidithiobacillaceae</taxon>
        <taxon>Acidithiobacillus</taxon>
    </lineage>
</organism>
<dbReference type="EMBL" id="AP018795">
    <property type="protein sequence ID" value="BBF66416.1"/>
    <property type="molecule type" value="Genomic_DNA"/>
</dbReference>
<dbReference type="InterPro" id="IPR021341">
    <property type="entry name" value="DUF2958"/>
</dbReference>
<gene>
    <name evidence="3" type="ORF">AFERRID_26340</name>
</gene>
<keyword evidence="1" id="KW-0175">Coiled coil</keyword>
<dbReference type="KEGG" id="afj:AFERRID_26340"/>
<dbReference type="Pfam" id="PF12083">
    <property type="entry name" value="DUF3560"/>
    <property type="match status" value="1"/>
</dbReference>
<reference evidence="3 4" key="1">
    <citation type="journal article" date="2018" name="Microbiol. Resour. Announc.">
        <title>Complete Genome Sequence of Acidithiobacillus ferridurans JCM 18981.</title>
        <authorList>
            <person name="Miyauchi T."/>
            <person name="Kouzuma A."/>
            <person name="Abe T."/>
            <person name="Watanabe K."/>
        </authorList>
    </citation>
    <scope>NUCLEOTIDE SEQUENCE [LARGE SCALE GENOMIC DNA]</scope>
    <source>
        <strain evidence="4">ATCC 33020 / DSM 29468 / JCM 18981 / 11Fe</strain>
    </source>
</reference>
<dbReference type="Pfam" id="PF11171">
    <property type="entry name" value="DUF2958"/>
    <property type="match status" value="1"/>
</dbReference>
<evidence type="ECO:0000256" key="2">
    <source>
        <dbReference type="SAM" id="MobiDB-lite"/>
    </source>
</evidence>
<keyword evidence="4" id="KW-1185">Reference proteome</keyword>
<evidence type="ECO:0008006" key="5">
    <source>
        <dbReference type="Google" id="ProtNLM"/>
    </source>
</evidence>
<feature type="compositionally biased region" description="Basic and acidic residues" evidence="2">
    <location>
        <begin position="1069"/>
        <end position="1086"/>
    </location>
</feature>
<evidence type="ECO:0000256" key="1">
    <source>
        <dbReference type="SAM" id="Coils"/>
    </source>
</evidence>
<protein>
    <recommendedName>
        <fullName evidence="5">DUF3560 domain-containing protein</fullName>
    </recommendedName>
</protein>
<dbReference type="AlphaFoldDB" id="A0A2Z6ILU8"/>
<evidence type="ECO:0000313" key="4">
    <source>
        <dbReference type="Proteomes" id="UP000280188"/>
    </source>
</evidence>
<proteinExistence type="predicted"/>
<feature type="region of interest" description="Disordered" evidence="2">
    <location>
        <begin position="1057"/>
        <end position="1086"/>
    </location>
</feature>
<dbReference type="Proteomes" id="UP000280188">
    <property type="component" value="Chromosome"/>
</dbReference>
<sequence>MVTRRNQFGADWNTSSIVTLIDDSEVRLQDLYRSGQEWEVSPAGRKMAREDFDAALRHQVSGVVPPENVSEKLDSAASRDRFVGAVRAFDAEHSLLYGKESAPLTKVPDEVRTFLGVQQASVTDKLLRSSEEKSFFSDKMQELREIIRQMPETYETDGKPDSERPVSLRYFGPNGAQWFIIEKDRGDPENEGHGPTVPGLPDQTQAFGLADLGMGYPELGYINIPEITRAGAELDYHFTPATLLEIKREHYPDRLPPEQRPEDLRKEQALQEYQAFYAQLSEREEKLVTEVRERSGRLAPADFHGFSDMMRDFSKRVDDTFGIIREGENRGASAPELRLAQALATEDISGLPAVNTAREQARRLGERFHDLDKEVRASFKARLKEHGKALLESSTPREPREIVLATYWKHGIEVSPDNPMIGKLTDAIRDKDLKAMIGLIGYNSQNPASEEAFSRVTGIKMEKTQSGRVAQLQEWAGVEKVQALTESHAAAKQEREAQSLKNGMTKAWDDLKGLRVQVGDQVVNGQEYVALKVAKGQDRVTSGKSGAATTYHLVNEQGEYSSVKDVRFTAFAKRVLVMNADGNVRNALEQAGIAHGMALEVTQKSAIELQKEQKKPDTAPELPGKNAYEQKFEARKERYRARAEKLRGLAKSRLDQARRMADVIPFGQPILVGHHSEKSDRKFRERIHQNFGKGFDLLKQAEHYERRAKGVNDYAISADDPDAVKKLTARVETLKTAQERMKAANAAIRNHEKNGPEAQQAALEGLGFKPEQAKSLLTPDVMGTVGFASYSLSNNNANIKRLEARIQTLEKARKLEDRETQYAWGSVRENKEINRIQFRFDGKPEEEVRNLMKSSGFRWAPSESAWQRQWTGNAVYAARDVIKKLDERMPPEQMVAAPESAPTPDIASAQKVDREPNLRDPSAALEAAIKDRDGTWHNLSAYEKDRVLVGTLQRLNAETGNYEKVPVEFCPGGVGGLQARAHFPDGSRLRVSLSRSNPSEIQSSRVDVRVYGEKQDMDGKVTLTQIHEHPGRLRANEALQKIPDHREGKVIKQALGVDPKMLNPQPSREAQKAPDKVREQRQGVEI</sequence>
<feature type="coiled-coil region" evidence="1">
    <location>
        <begin position="792"/>
        <end position="819"/>
    </location>
</feature>